<reference evidence="1 2" key="1">
    <citation type="submission" date="2019-05" db="EMBL/GenBank/DDBJ databases">
        <title>Algicella ahnfeltiae gen. nov., sp. nov., a novel marine bacterium of the family Flavobacteriaceae isolated from a red alga.</title>
        <authorList>
            <person name="Nedashkovskaya O.I."/>
            <person name="Kukhlevskiy A.D."/>
            <person name="Kim S.-G."/>
            <person name="Zhukova N.V."/>
            <person name="Mikhailov V.V."/>
        </authorList>
    </citation>
    <scope>NUCLEOTIDE SEQUENCE [LARGE SCALE GENOMIC DNA]</scope>
    <source>
        <strain evidence="1 2">10Alg115</strain>
    </source>
</reference>
<dbReference type="AlphaFoldDB" id="A0A5B7TX90"/>
<gene>
    <name evidence="1" type="ORF">FF125_21370</name>
</gene>
<dbReference type="PROSITE" id="PS51257">
    <property type="entry name" value="PROKAR_LIPOPROTEIN"/>
    <property type="match status" value="1"/>
</dbReference>
<evidence type="ECO:0000313" key="1">
    <source>
        <dbReference type="EMBL" id="QCX40868.1"/>
    </source>
</evidence>
<dbReference type="EMBL" id="CP040749">
    <property type="protein sequence ID" value="QCX40868.1"/>
    <property type="molecule type" value="Genomic_DNA"/>
</dbReference>
<protein>
    <recommendedName>
        <fullName evidence="3">DUF4412 domain-containing protein</fullName>
    </recommendedName>
</protein>
<dbReference type="Proteomes" id="UP000306229">
    <property type="component" value="Chromosome"/>
</dbReference>
<accession>A0A5B7TX90</accession>
<evidence type="ECO:0008006" key="3">
    <source>
        <dbReference type="Google" id="ProtNLM"/>
    </source>
</evidence>
<dbReference type="KEGG" id="fbe:FF125_21370"/>
<proteinExistence type="predicted"/>
<dbReference type="OrthoDB" id="5372426at2"/>
<dbReference type="RefSeq" id="WP_138952179.1">
    <property type="nucleotide sequence ID" value="NZ_CP040749.1"/>
</dbReference>
<name>A0A5B7TX90_9FLAO</name>
<organism evidence="1 2">
    <name type="scientific">Aureibaculum algae</name>
    <dbReference type="NCBI Taxonomy" id="2584122"/>
    <lineage>
        <taxon>Bacteria</taxon>
        <taxon>Pseudomonadati</taxon>
        <taxon>Bacteroidota</taxon>
        <taxon>Flavobacteriia</taxon>
        <taxon>Flavobacteriales</taxon>
        <taxon>Flavobacteriaceae</taxon>
        <taxon>Aureibaculum</taxon>
    </lineage>
</organism>
<evidence type="ECO:0000313" key="2">
    <source>
        <dbReference type="Proteomes" id="UP000306229"/>
    </source>
</evidence>
<sequence length="289" mass="33288">MKKSSLVIFLCATLVSCTGNSQKELKRYQIKSGIVKYESTINGKVLGSTMSGSGIETIYFKDWGAIELKDEKSTQTTKTKIFGQKKEEIKQTHIVNKLDNGEWFTVDFDNKEIIAQRSLPMDMIAAFHPNADAGDVGRDMIKDLNGKMIGEEDYMGYKCEIWEAMGVKQWVYKHFTLKIESTVMGITTAKKATSIQFDINVPDTHFTLPDFPIKKAANFFSNESFEEDMDMDMESFEEDMDKLSKLSFNEWKKMALADKEDEEMQNMSEKELREMYDMIQKMIKMRKGK</sequence>
<keyword evidence="2" id="KW-1185">Reference proteome</keyword>